<dbReference type="EMBL" id="GGEC01085925">
    <property type="protein sequence ID" value="MBX66409.1"/>
    <property type="molecule type" value="Transcribed_RNA"/>
</dbReference>
<reference evidence="1" key="1">
    <citation type="submission" date="2018-02" db="EMBL/GenBank/DDBJ databases">
        <title>Rhizophora mucronata_Transcriptome.</title>
        <authorList>
            <person name="Meera S.P."/>
            <person name="Sreeshan A."/>
            <person name="Augustine A."/>
        </authorList>
    </citation>
    <scope>NUCLEOTIDE SEQUENCE</scope>
    <source>
        <tissue evidence="1">Leaf</tissue>
    </source>
</reference>
<organism evidence="1">
    <name type="scientific">Rhizophora mucronata</name>
    <name type="common">Asiatic mangrove</name>
    <dbReference type="NCBI Taxonomy" id="61149"/>
    <lineage>
        <taxon>Eukaryota</taxon>
        <taxon>Viridiplantae</taxon>
        <taxon>Streptophyta</taxon>
        <taxon>Embryophyta</taxon>
        <taxon>Tracheophyta</taxon>
        <taxon>Spermatophyta</taxon>
        <taxon>Magnoliopsida</taxon>
        <taxon>eudicotyledons</taxon>
        <taxon>Gunneridae</taxon>
        <taxon>Pentapetalae</taxon>
        <taxon>rosids</taxon>
        <taxon>fabids</taxon>
        <taxon>Malpighiales</taxon>
        <taxon>Rhizophoraceae</taxon>
        <taxon>Rhizophora</taxon>
    </lineage>
</organism>
<proteinExistence type="predicted"/>
<protein>
    <submittedName>
        <fullName evidence="1">Uncharacterized protein</fullName>
    </submittedName>
</protein>
<sequence length="31" mass="3847">MEKYAFLQYTLESWDQLYQFQKLVLFCLLAI</sequence>
<evidence type="ECO:0000313" key="1">
    <source>
        <dbReference type="EMBL" id="MBX66409.1"/>
    </source>
</evidence>
<dbReference type="AlphaFoldDB" id="A0A2P2QHE2"/>
<accession>A0A2P2QHE2</accession>
<name>A0A2P2QHE2_RHIMU</name>